<comment type="similarity">
    <text evidence="10">Belongs to the polygalacturonase-inhibiting protein family.</text>
</comment>
<dbReference type="Pfam" id="PF08263">
    <property type="entry name" value="LRRNT_2"/>
    <property type="match status" value="1"/>
</dbReference>
<dbReference type="GO" id="GO:0016020">
    <property type="term" value="C:membrane"/>
    <property type="evidence" value="ECO:0007669"/>
    <property type="project" value="UniProtKB-SubCell"/>
</dbReference>
<evidence type="ECO:0000256" key="2">
    <source>
        <dbReference type="ARBA" id="ARBA00004196"/>
    </source>
</evidence>
<protein>
    <recommendedName>
        <fullName evidence="12">Leucine-rich repeat-containing N-terminal plant-type domain-containing protein</fullName>
    </recommendedName>
</protein>
<keyword evidence="7" id="KW-1133">Transmembrane helix</keyword>
<evidence type="ECO:0000256" key="9">
    <source>
        <dbReference type="ARBA" id="ARBA00023180"/>
    </source>
</evidence>
<organism evidence="13">
    <name type="scientific">Nymphaea colorata</name>
    <name type="common">pocket water lily</name>
    <dbReference type="NCBI Taxonomy" id="210225"/>
    <lineage>
        <taxon>Eukaryota</taxon>
        <taxon>Viridiplantae</taxon>
        <taxon>Streptophyta</taxon>
        <taxon>Embryophyta</taxon>
        <taxon>Tracheophyta</taxon>
        <taxon>Spermatophyta</taxon>
        <taxon>Magnoliopsida</taxon>
        <taxon>Nymphaeales</taxon>
        <taxon>Nymphaeaceae</taxon>
        <taxon>Nymphaea</taxon>
    </lineage>
</organism>
<evidence type="ECO:0000256" key="3">
    <source>
        <dbReference type="ARBA" id="ARBA00022614"/>
    </source>
</evidence>
<evidence type="ECO:0000256" key="10">
    <source>
        <dbReference type="ARBA" id="ARBA00038043"/>
    </source>
</evidence>
<dbReference type="FunFam" id="3.80.10.10:FF:000275">
    <property type="entry name" value="Leucine-rich repeat receptor-like protein kinase"/>
    <property type="match status" value="1"/>
</dbReference>
<evidence type="ECO:0000256" key="11">
    <source>
        <dbReference type="SAM" id="SignalP"/>
    </source>
</evidence>
<evidence type="ECO:0000256" key="8">
    <source>
        <dbReference type="ARBA" id="ARBA00023136"/>
    </source>
</evidence>
<evidence type="ECO:0000259" key="12">
    <source>
        <dbReference type="Pfam" id="PF08263"/>
    </source>
</evidence>
<keyword evidence="3" id="KW-0433">Leucine-rich repeat</keyword>
<gene>
    <name evidence="13" type="ORF">NYM_LOCUS22596</name>
</gene>
<evidence type="ECO:0000256" key="6">
    <source>
        <dbReference type="ARBA" id="ARBA00022737"/>
    </source>
</evidence>
<dbReference type="AlphaFoldDB" id="A0A5K1EIS0"/>
<dbReference type="PRINTS" id="PR00019">
    <property type="entry name" value="LEURICHRPT"/>
</dbReference>
<evidence type="ECO:0000256" key="7">
    <source>
        <dbReference type="ARBA" id="ARBA00022989"/>
    </source>
</evidence>
<keyword evidence="5 11" id="KW-0732">Signal</keyword>
<dbReference type="SUPFAM" id="SSF52058">
    <property type="entry name" value="L domain-like"/>
    <property type="match status" value="1"/>
</dbReference>
<comment type="subcellular location">
    <subcellularLocation>
        <location evidence="2">Cell envelope</location>
    </subcellularLocation>
    <subcellularLocation>
        <location evidence="1">Membrane</location>
        <topology evidence="1">Single-pass membrane protein</topology>
    </subcellularLocation>
</comment>
<dbReference type="InterPro" id="IPR032675">
    <property type="entry name" value="LRR_dom_sf"/>
</dbReference>
<reference evidence="13" key="1">
    <citation type="submission" date="2019-09" db="EMBL/GenBank/DDBJ databases">
        <authorList>
            <person name="Zhang L."/>
        </authorList>
    </citation>
    <scope>NUCLEOTIDE SEQUENCE</scope>
</reference>
<evidence type="ECO:0000256" key="1">
    <source>
        <dbReference type="ARBA" id="ARBA00004167"/>
    </source>
</evidence>
<dbReference type="PANTHER" id="PTHR48059">
    <property type="entry name" value="POLYGALACTURONASE INHIBITOR 1"/>
    <property type="match status" value="1"/>
</dbReference>
<dbReference type="InterPro" id="IPR013210">
    <property type="entry name" value="LRR_N_plant-typ"/>
</dbReference>
<evidence type="ECO:0000313" key="13">
    <source>
        <dbReference type="EMBL" id="VVW50278.1"/>
    </source>
</evidence>
<keyword evidence="9" id="KW-0325">Glycoprotein</keyword>
<sequence>MASGRRPVCLLSLLFLFLFLFFSPALSAGRCNPDDMAALLDIKKAMGTPYVLISWDPKVDCCSWLTVTCDPKTNRISQLEIFAGNVSGTISPSVGKLTALTQLTMRKLTGLTGPIPPAICALTRLTLLSLDWNQLSGPIPACLSSLRALTYLDLSFNQLSGPIPPSLAQLPKLSALHLDRNQLTGQIPDSFGRFRGSVPDLYLSHNNLSGQIPESLGAMNFVNIDLSRNRFEGNASWLFGSWKSTQVLDISRNLYLSFDFSNVSFPSTLTTLHIEHNEIYGVIPNSILKLTNLQELNVSYNRLHGWIPQGPIMKKFDEYSFSHTNGLCGPPLTGCSG</sequence>
<dbReference type="Gene3D" id="3.80.10.10">
    <property type="entry name" value="Ribonuclease Inhibitor"/>
    <property type="match status" value="1"/>
</dbReference>
<dbReference type="Pfam" id="PF13855">
    <property type="entry name" value="LRR_8"/>
    <property type="match status" value="1"/>
</dbReference>
<evidence type="ECO:0000256" key="4">
    <source>
        <dbReference type="ARBA" id="ARBA00022692"/>
    </source>
</evidence>
<feature type="chain" id="PRO_5023842029" description="Leucine-rich repeat-containing N-terminal plant-type domain-containing protein" evidence="11">
    <location>
        <begin position="29"/>
        <end position="337"/>
    </location>
</feature>
<evidence type="ECO:0000256" key="5">
    <source>
        <dbReference type="ARBA" id="ARBA00022729"/>
    </source>
</evidence>
<dbReference type="Pfam" id="PF00560">
    <property type="entry name" value="LRR_1"/>
    <property type="match status" value="3"/>
</dbReference>
<proteinExistence type="inferred from homology"/>
<keyword evidence="6" id="KW-0677">Repeat</keyword>
<keyword evidence="8" id="KW-0472">Membrane</keyword>
<dbReference type="EMBL" id="LR721784">
    <property type="protein sequence ID" value="VVW50278.1"/>
    <property type="molecule type" value="Genomic_DNA"/>
</dbReference>
<accession>A0A5K1EIS0</accession>
<dbReference type="InterPro" id="IPR051848">
    <property type="entry name" value="PGIP"/>
</dbReference>
<dbReference type="InterPro" id="IPR001611">
    <property type="entry name" value="Leu-rich_rpt"/>
</dbReference>
<name>A0A5K1EIS0_9MAGN</name>
<keyword evidence="4" id="KW-0812">Transmembrane</keyword>
<feature type="signal peptide" evidence="11">
    <location>
        <begin position="1"/>
        <end position="28"/>
    </location>
</feature>
<dbReference type="PANTHER" id="PTHR48059:SF4">
    <property type="entry name" value="POLYGALACTURONASE INHIBITOR 1-RELATED"/>
    <property type="match status" value="1"/>
</dbReference>
<feature type="domain" description="Leucine-rich repeat-containing N-terminal plant-type" evidence="12">
    <location>
        <begin position="33"/>
        <end position="70"/>
    </location>
</feature>
<dbReference type="Gramene" id="NC6G0268500.1">
    <property type="protein sequence ID" value="NC6G0268500.1:cds"/>
    <property type="gene ID" value="NC6G0268500"/>
</dbReference>